<keyword evidence="1" id="KW-0812">Transmembrane</keyword>
<reference evidence="3 4" key="1">
    <citation type="journal article" date="2017" name="Front. Microbiol.">
        <title>Labilibaculum manganireducens gen. nov., sp. nov. and Labilibaculum filiforme sp. nov., Novel Bacteroidetes Isolated from Subsurface Sediments of the Baltic Sea.</title>
        <authorList>
            <person name="Vandieken V."/>
            <person name="Marshall I.P."/>
            <person name="Niemann H."/>
            <person name="Engelen B."/>
            <person name="Cypionka H."/>
        </authorList>
    </citation>
    <scope>NUCLEOTIDE SEQUENCE [LARGE SCALE GENOMIC DNA]</scope>
    <source>
        <strain evidence="3 4">59.16B</strain>
    </source>
</reference>
<evidence type="ECO:0000313" key="4">
    <source>
        <dbReference type="Proteomes" id="UP000233535"/>
    </source>
</evidence>
<keyword evidence="4" id="KW-1185">Reference proteome</keyword>
<sequence length="327" mass="38728">MASFYVLVQFFALEEEISDIDIVYTLLFHISLWIGVYLNTELLIRIFLRREKYVLYFIGLLSLWYFVAFLNQFTFEKLSDRIAPDYLFISSYSFQDLLKFSFVYIALSTLLKLSKSWFQVLETAKQLESLKREQAETELQALKSNINPHFLFNNLTSLYGLARKKSENTPEYILKLSELMRYMIYETKDRLVGLNKELDYIVNYLELQKLRCDKETKIQYKISGESYLHQIVPFLLIPFIENSFKHGGINQSHKNIVDLKVNIKEENLEMRLTNSIPLNVAITIDQIGGFGIDNVKSRLELFYKDKYTLHLFQKEEEFIVELKIKLK</sequence>
<dbReference type="Pfam" id="PF06580">
    <property type="entry name" value="His_kinase"/>
    <property type="match status" value="1"/>
</dbReference>
<dbReference type="InterPro" id="IPR050640">
    <property type="entry name" value="Bact_2-comp_sensor_kinase"/>
</dbReference>
<dbReference type="GO" id="GO:0000155">
    <property type="term" value="F:phosphorelay sensor kinase activity"/>
    <property type="evidence" value="ECO:0007669"/>
    <property type="project" value="InterPro"/>
</dbReference>
<dbReference type="GO" id="GO:0016020">
    <property type="term" value="C:membrane"/>
    <property type="evidence" value="ECO:0007669"/>
    <property type="project" value="InterPro"/>
</dbReference>
<name>A0A2N3I5T6_9BACT</name>
<evidence type="ECO:0000259" key="2">
    <source>
        <dbReference type="Pfam" id="PF06580"/>
    </source>
</evidence>
<feature type="transmembrane region" description="Helical" evidence="1">
    <location>
        <begin position="22"/>
        <end position="44"/>
    </location>
</feature>
<dbReference type="AlphaFoldDB" id="A0A2N3I5T6"/>
<evidence type="ECO:0000313" key="3">
    <source>
        <dbReference type="EMBL" id="PKQ65613.1"/>
    </source>
</evidence>
<keyword evidence="1" id="KW-1133">Transmembrane helix</keyword>
<feature type="transmembrane region" description="Helical" evidence="1">
    <location>
        <begin position="53"/>
        <end position="74"/>
    </location>
</feature>
<comment type="caution">
    <text evidence="3">The sequence shown here is derived from an EMBL/GenBank/DDBJ whole genome shotgun (WGS) entry which is preliminary data.</text>
</comment>
<gene>
    <name evidence="3" type="ORF">BZG02_01000</name>
</gene>
<dbReference type="PANTHER" id="PTHR34220:SF7">
    <property type="entry name" value="SENSOR HISTIDINE KINASE YPDA"/>
    <property type="match status" value="1"/>
</dbReference>
<feature type="domain" description="Signal transduction histidine kinase internal region" evidence="2">
    <location>
        <begin position="137"/>
        <end position="214"/>
    </location>
</feature>
<proteinExistence type="predicted"/>
<organism evidence="3 4">
    <name type="scientific">Labilibaculum filiforme</name>
    <dbReference type="NCBI Taxonomy" id="1940526"/>
    <lineage>
        <taxon>Bacteria</taxon>
        <taxon>Pseudomonadati</taxon>
        <taxon>Bacteroidota</taxon>
        <taxon>Bacteroidia</taxon>
        <taxon>Marinilabiliales</taxon>
        <taxon>Marinifilaceae</taxon>
        <taxon>Labilibaculum</taxon>
    </lineage>
</organism>
<accession>A0A2N3I5T6</accession>
<dbReference type="InterPro" id="IPR010559">
    <property type="entry name" value="Sig_transdc_His_kin_internal"/>
</dbReference>
<keyword evidence="1" id="KW-0472">Membrane</keyword>
<protein>
    <recommendedName>
        <fullName evidence="2">Signal transduction histidine kinase internal region domain-containing protein</fullName>
    </recommendedName>
</protein>
<dbReference type="Proteomes" id="UP000233535">
    <property type="component" value="Unassembled WGS sequence"/>
</dbReference>
<dbReference type="EMBL" id="MVDD01000001">
    <property type="protein sequence ID" value="PKQ65613.1"/>
    <property type="molecule type" value="Genomic_DNA"/>
</dbReference>
<evidence type="ECO:0000256" key="1">
    <source>
        <dbReference type="SAM" id="Phobius"/>
    </source>
</evidence>
<dbReference type="PANTHER" id="PTHR34220">
    <property type="entry name" value="SENSOR HISTIDINE KINASE YPDA"/>
    <property type="match status" value="1"/>
</dbReference>